<organism evidence="1 2">
    <name type="scientific">Candidatus Xenolissoclinum pacificiensis L6</name>
    <dbReference type="NCBI Taxonomy" id="1401685"/>
    <lineage>
        <taxon>Bacteria</taxon>
        <taxon>Pseudomonadati</taxon>
        <taxon>Pseudomonadota</taxon>
        <taxon>Alphaproteobacteria</taxon>
        <taxon>Rickettsiales</taxon>
        <taxon>Anaplasmataceae</taxon>
        <taxon>Candidatus Xenolissoclinum</taxon>
    </lineage>
</organism>
<evidence type="ECO:0000313" key="1">
    <source>
        <dbReference type="EMBL" id="ETO91703.1"/>
    </source>
</evidence>
<dbReference type="EMBL" id="AXCJ01000001">
    <property type="protein sequence ID" value="ETO91703.1"/>
    <property type="molecule type" value="Genomic_DNA"/>
</dbReference>
<keyword evidence="2" id="KW-1185">Reference proteome</keyword>
<comment type="caution">
    <text evidence="1">The sequence shown here is derived from an EMBL/GenBank/DDBJ whole genome shotgun (WGS) entry which is preliminary data.</text>
</comment>
<dbReference type="Proteomes" id="UP000018951">
    <property type="component" value="Unassembled WGS sequence"/>
</dbReference>
<evidence type="ECO:0000313" key="2">
    <source>
        <dbReference type="Proteomes" id="UP000018951"/>
    </source>
</evidence>
<proteinExistence type="predicted"/>
<dbReference type="AlphaFoldDB" id="W2V2R1"/>
<accession>W2V2R1</accession>
<gene>
    <name evidence="1" type="ORF">P857_875</name>
</gene>
<name>W2V2R1_9RICK</name>
<reference evidence="1 2" key="1">
    <citation type="journal article" date="2013" name="PLoS ONE">
        <title>Bacterial endosymbiosis in a chordate host: long-term co-evolution and conservation of secondary metabolism.</title>
        <authorList>
            <person name="Kwan J.C."/>
            <person name="Schmidt E.W."/>
        </authorList>
    </citation>
    <scope>NUCLEOTIDE SEQUENCE [LARGE SCALE GENOMIC DNA]</scope>
    <source>
        <strain evidence="2">L6</strain>
    </source>
</reference>
<sequence length="52" mass="6299">MVNLEKCSKDKLEDCCGFFSVWLVSVEYEECFKGKNPMYHFYYRKIRPPVKL</sequence>
<dbReference type="STRING" id="1401685.P857_875"/>
<protein>
    <submittedName>
        <fullName evidence="1">Uncharacterized protein</fullName>
    </submittedName>
</protein>